<keyword evidence="3 5" id="KW-1133">Transmembrane helix</keyword>
<dbReference type="PANTHER" id="PTHR38480">
    <property type="entry name" value="SLR0254 PROTEIN"/>
    <property type="match status" value="1"/>
</dbReference>
<dbReference type="Proteomes" id="UP000028411">
    <property type="component" value="Unassembled WGS sequence"/>
</dbReference>
<dbReference type="EMBL" id="JFHR01000073">
    <property type="protein sequence ID" value="KEQ51638.1"/>
    <property type="molecule type" value="Genomic_DNA"/>
</dbReference>
<keyword evidence="2 5" id="KW-0812">Transmembrane</keyword>
<dbReference type="RefSeq" id="WP_037456498.1">
    <property type="nucleotide sequence ID" value="NZ_JFHR01000073.1"/>
</dbReference>
<feature type="domain" description="RDD" evidence="6">
    <location>
        <begin position="31"/>
        <end position="182"/>
    </location>
</feature>
<protein>
    <submittedName>
        <fullName evidence="7">RDD domain containing protein</fullName>
    </submittedName>
</protein>
<proteinExistence type="predicted"/>
<evidence type="ECO:0000259" key="6">
    <source>
        <dbReference type="Pfam" id="PF06271"/>
    </source>
</evidence>
<dbReference type="AlphaFoldDB" id="A0A081R8W5"/>
<dbReference type="OrthoDB" id="9787732at2"/>
<evidence type="ECO:0000256" key="1">
    <source>
        <dbReference type="ARBA" id="ARBA00004141"/>
    </source>
</evidence>
<comment type="subcellular location">
    <subcellularLocation>
        <location evidence="1">Membrane</location>
        <topology evidence="1">Multi-pass membrane protein</topology>
    </subcellularLocation>
</comment>
<feature type="transmembrane region" description="Helical" evidence="5">
    <location>
        <begin position="152"/>
        <end position="170"/>
    </location>
</feature>
<organism evidence="7 8">
    <name type="scientific">Sphingobium chlorophenolicum</name>
    <dbReference type="NCBI Taxonomy" id="46429"/>
    <lineage>
        <taxon>Bacteria</taxon>
        <taxon>Pseudomonadati</taxon>
        <taxon>Pseudomonadota</taxon>
        <taxon>Alphaproteobacteria</taxon>
        <taxon>Sphingomonadales</taxon>
        <taxon>Sphingomonadaceae</taxon>
        <taxon>Sphingobium</taxon>
    </lineage>
</organism>
<evidence type="ECO:0000313" key="7">
    <source>
        <dbReference type="EMBL" id="KEQ51638.1"/>
    </source>
</evidence>
<evidence type="ECO:0000313" key="8">
    <source>
        <dbReference type="Proteomes" id="UP000028411"/>
    </source>
</evidence>
<comment type="caution">
    <text evidence="7">The sequence shown here is derived from an EMBL/GenBank/DDBJ whole genome shotgun (WGS) entry which is preliminary data.</text>
</comment>
<reference evidence="7 8" key="1">
    <citation type="submission" date="2014-02" db="EMBL/GenBank/DDBJ databases">
        <title>Whole genome sequence of Sphingobium chlorophenolicum NBRC 16172.</title>
        <authorList>
            <person name="Gan H.M."/>
            <person name="Gan H.Y."/>
            <person name="Chew T.H."/>
            <person name="Savka M.A."/>
        </authorList>
    </citation>
    <scope>NUCLEOTIDE SEQUENCE [LARGE SCALE GENOMIC DNA]</scope>
    <source>
        <strain evidence="7 8">NBRC 16172</strain>
    </source>
</reference>
<evidence type="ECO:0000256" key="3">
    <source>
        <dbReference type="ARBA" id="ARBA00022989"/>
    </source>
</evidence>
<dbReference type="eggNOG" id="COG1714">
    <property type="taxonomic scope" value="Bacteria"/>
</dbReference>
<feature type="transmembrane region" description="Helical" evidence="5">
    <location>
        <begin position="71"/>
        <end position="91"/>
    </location>
</feature>
<sequence>MFRRRDRAARAPVSLRRSFVTPEGIDLRLELASAGTRASAFMIDLLIMTGALILATVLIGLLGIAGARGEIVMILWLVGAFVLRNGWFTLFEMGGRGATPGKRLLGLRVIARDGGRLTGGAVIARNALREVELFLPLSFLGMQATQDAADGFLILFALSWTGIFLFFPLFNRDRLRVGDLLGGTWVVNNVRATLGADLVADRARHERRSFSDAALDLYGIYELQTLEDVLRKGQPDAVATVAATIRRKAGMADDGDDQDFLSDYYAALCARLERGMLVGRRREDKFAAAPPKRSA</sequence>
<dbReference type="PATRIC" id="fig|46429.4.peg.4093"/>
<evidence type="ECO:0000256" key="5">
    <source>
        <dbReference type="SAM" id="Phobius"/>
    </source>
</evidence>
<evidence type="ECO:0000256" key="4">
    <source>
        <dbReference type="ARBA" id="ARBA00023136"/>
    </source>
</evidence>
<gene>
    <name evidence="7" type="ORF">BV95_04107</name>
</gene>
<name>A0A081R8W5_SPHCR</name>
<feature type="transmembrane region" description="Helical" evidence="5">
    <location>
        <begin position="45"/>
        <end position="65"/>
    </location>
</feature>
<dbReference type="GO" id="GO:0016020">
    <property type="term" value="C:membrane"/>
    <property type="evidence" value="ECO:0007669"/>
    <property type="project" value="UniProtKB-SubCell"/>
</dbReference>
<dbReference type="InterPro" id="IPR010432">
    <property type="entry name" value="RDD"/>
</dbReference>
<dbReference type="PANTHER" id="PTHR38480:SF1">
    <property type="entry name" value="SLR0254 PROTEIN"/>
    <property type="match status" value="1"/>
</dbReference>
<keyword evidence="4 5" id="KW-0472">Membrane</keyword>
<accession>A0A081R8W5</accession>
<evidence type="ECO:0000256" key="2">
    <source>
        <dbReference type="ARBA" id="ARBA00022692"/>
    </source>
</evidence>
<dbReference type="Pfam" id="PF06271">
    <property type="entry name" value="RDD"/>
    <property type="match status" value="1"/>
</dbReference>